<evidence type="ECO:0000259" key="2">
    <source>
        <dbReference type="Pfam" id="PF11738"/>
    </source>
</evidence>
<protein>
    <submittedName>
        <fullName evidence="4">DUF3298 domain-containing protein</fullName>
    </submittedName>
</protein>
<dbReference type="AlphaFoldDB" id="A0A6N7LQ09"/>
<dbReference type="Gene3D" id="3.90.640.20">
    <property type="entry name" value="Heat-shock cognate protein, ATPase"/>
    <property type="match status" value="1"/>
</dbReference>
<name>A0A6N7LQ09_9GAMM</name>
<keyword evidence="1" id="KW-0732">Signal</keyword>
<dbReference type="Pfam" id="PF13739">
    <property type="entry name" value="PdaC"/>
    <property type="match status" value="1"/>
</dbReference>
<accession>A0A6N7LQ09</accession>
<feature type="domain" description="Deacetylase PdaC" evidence="3">
    <location>
        <begin position="64"/>
        <end position="156"/>
    </location>
</feature>
<dbReference type="Proteomes" id="UP000469421">
    <property type="component" value="Unassembled WGS sequence"/>
</dbReference>
<evidence type="ECO:0000313" key="4">
    <source>
        <dbReference type="EMBL" id="MQX52319.1"/>
    </source>
</evidence>
<dbReference type="Gene3D" id="3.30.565.40">
    <property type="entry name" value="Fervidobacterium nodosum Rt17-B1 like"/>
    <property type="match status" value="1"/>
</dbReference>
<feature type="domain" description="DUF3298" evidence="2">
    <location>
        <begin position="176"/>
        <end position="251"/>
    </location>
</feature>
<dbReference type="InterPro" id="IPR037126">
    <property type="entry name" value="PdaC/RsiV-like_sf"/>
</dbReference>
<keyword evidence="5" id="KW-1185">Reference proteome</keyword>
<dbReference type="InterPro" id="IPR021729">
    <property type="entry name" value="DUF3298"/>
</dbReference>
<dbReference type="PROSITE" id="PS51257">
    <property type="entry name" value="PROKAR_LIPOPROTEIN"/>
    <property type="match status" value="1"/>
</dbReference>
<feature type="signal peptide" evidence="1">
    <location>
        <begin position="1"/>
        <end position="20"/>
    </location>
</feature>
<dbReference type="RefSeq" id="WP_153499038.1">
    <property type="nucleotide sequence ID" value="NZ_WIRE01000001.1"/>
</dbReference>
<feature type="chain" id="PRO_5026787509" evidence="1">
    <location>
        <begin position="21"/>
        <end position="268"/>
    </location>
</feature>
<evidence type="ECO:0000256" key="1">
    <source>
        <dbReference type="SAM" id="SignalP"/>
    </source>
</evidence>
<reference evidence="4 5" key="1">
    <citation type="submission" date="2019-10" db="EMBL/GenBank/DDBJ databases">
        <title>Alcanivorax sp.PA15-N-34 draft genome sequence.</title>
        <authorList>
            <person name="Liao X."/>
            <person name="Shao Z."/>
        </authorList>
    </citation>
    <scope>NUCLEOTIDE SEQUENCE [LARGE SCALE GENOMIC DNA]</scope>
    <source>
        <strain evidence="4 5">PA15-N-34</strain>
    </source>
</reference>
<sequence>MRMTMALLLGIFLLAGCDNAEQPDNNAENNTAQAPVAESTHKPIRIRIELKKSAPQCEGKGCPHVHIAWLNFEDQPVLNKAIESRLASMLVRMEGDAIHDGSIEGLADAFLADASDMAMASEQGWELSATVKHQRCEHGLLTLSMESYEYTGGAHGQPNVGYFHWDLARQQWLQLEDLLIPGQEAAFWAAAREAHGNWLDEQKLDEAFRDSWPFDKTDDVFFTNEGLVLQYNVYHIAPYAMGQPQLTLPYERLTGILRDKYQPGQANN</sequence>
<dbReference type="Pfam" id="PF11738">
    <property type="entry name" value="DUF3298"/>
    <property type="match status" value="1"/>
</dbReference>
<evidence type="ECO:0000313" key="5">
    <source>
        <dbReference type="Proteomes" id="UP000469421"/>
    </source>
</evidence>
<dbReference type="InterPro" id="IPR025303">
    <property type="entry name" value="PdaC"/>
</dbReference>
<comment type="caution">
    <text evidence="4">The sequence shown here is derived from an EMBL/GenBank/DDBJ whole genome shotgun (WGS) entry which is preliminary data.</text>
</comment>
<proteinExistence type="predicted"/>
<gene>
    <name evidence="4" type="ORF">GFN93_03600</name>
</gene>
<evidence type="ECO:0000259" key="3">
    <source>
        <dbReference type="Pfam" id="PF13739"/>
    </source>
</evidence>
<dbReference type="EMBL" id="WIRE01000001">
    <property type="protein sequence ID" value="MQX52319.1"/>
    <property type="molecule type" value="Genomic_DNA"/>
</dbReference>
<organism evidence="4 5">
    <name type="scientific">Alcanivorax sediminis</name>
    <dbReference type="NCBI Taxonomy" id="2663008"/>
    <lineage>
        <taxon>Bacteria</taxon>
        <taxon>Pseudomonadati</taxon>
        <taxon>Pseudomonadota</taxon>
        <taxon>Gammaproteobacteria</taxon>
        <taxon>Oceanospirillales</taxon>
        <taxon>Alcanivoracaceae</taxon>
        <taxon>Alcanivorax</taxon>
    </lineage>
</organism>